<feature type="transmembrane region" description="Helical" evidence="1">
    <location>
        <begin position="80"/>
        <end position="97"/>
    </location>
</feature>
<keyword evidence="1" id="KW-1133">Transmembrane helix</keyword>
<evidence type="ECO:0000313" key="3">
    <source>
        <dbReference type="Proteomes" id="UP000611796"/>
    </source>
</evidence>
<name>A0ABR7K358_9FIRM</name>
<keyword evidence="1" id="KW-0812">Transmembrane</keyword>
<dbReference type="Pfam" id="PF07784">
    <property type="entry name" value="DUF1622"/>
    <property type="match status" value="1"/>
</dbReference>
<keyword evidence="1" id="KW-0472">Membrane</keyword>
<keyword evidence="3" id="KW-1185">Reference proteome</keyword>
<organism evidence="2 3">
    <name type="scientific">Paeniclostridium hominis</name>
    <dbReference type="NCBI Taxonomy" id="2764329"/>
    <lineage>
        <taxon>Bacteria</taxon>
        <taxon>Bacillati</taxon>
        <taxon>Bacillota</taxon>
        <taxon>Clostridia</taxon>
        <taxon>Peptostreptococcales</taxon>
        <taxon>Peptostreptococcaceae</taxon>
        <taxon>Paeniclostridium</taxon>
    </lineage>
</organism>
<accession>A0ABR7K358</accession>
<protein>
    <submittedName>
        <fullName evidence="2">DUF1622 domain-containing protein</fullName>
    </submittedName>
</protein>
<dbReference type="EMBL" id="JACRWD010000001">
    <property type="protein sequence ID" value="MBC6003552.1"/>
    <property type="molecule type" value="Genomic_DNA"/>
</dbReference>
<dbReference type="Proteomes" id="UP000611796">
    <property type="component" value="Unassembled WGS sequence"/>
</dbReference>
<evidence type="ECO:0000256" key="1">
    <source>
        <dbReference type="SAM" id="Phobius"/>
    </source>
</evidence>
<evidence type="ECO:0000313" key="2">
    <source>
        <dbReference type="EMBL" id="MBC6003552.1"/>
    </source>
</evidence>
<proteinExistence type="predicted"/>
<gene>
    <name evidence="2" type="ORF">H8891_07035</name>
</gene>
<comment type="caution">
    <text evidence="2">The sequence shown here is derived from an EMBL/GenBank/DDBJ whole genome shotgun (WGS) entry which is preliminary data.</text>
</comment>
<feature type="transmembrane region" description="Helical" evidence="1">
    <location>
        <begin position="12"/>
        <end position="37"/>
    </location>
</feature>
<dbReference type="PANTHER" id="PTHR38468:SF1">
    <property type="entry name" value="SLL0939 PROTEIN"/>
    <property type="match status" value="1"/>
</dbReference>
<dbReference type="PANTHER" id="PTHR38468">
    <property type="entry name" value="SLL0939 PROTEIN"/>
    <property type="match status" value="1"/>
</dbReference>
<dbReference type="RefSeq" id="WP_187005783.1">
    <property type="nucleotide sequence ID" value="NZ_JACRWD010000001.1"/>
</dbReference>
<reference evidence="2 3" key="1">
    <citation type="submission" date="2020-08" db="EMBL/GenBank/DDBJ databases">
        <authorList>
            <person name="Liu C."/>
            <person name="Sun Q."/>
        </authorList>
    </citation>
    <scope>NUCLEOTIDE SEQUENCE [LARGE SCALE GENOMIC DNA]</scope>
    <source>
        <strain evidence="2 3">NSJ-45</strain>
    </source>
</reference>
<sequence length="115" mass="13177">MLEEVMTKYIPILVSIFEIMGVIIITIGAFKAFYFYLSNNLFSKKYGFKHQFATAMATGLEFKLAAEILKTVLVKTLDELVILGAVFLLRVLMTFVIEWEIKQDSKENNIVKDKS</sequence>
<dbReference type="InterPro" id="IPR012427">
    <property type="entry name" value="DUF1622"/>
</dbReference>